<evidence type="ECO:0000313" key="3">
    <source>
        <dbReference type="EMBL" id="CAH0107529.1"/>
    </source>
</evidence>
<dbReference type="InterPro" id="IPR032071">
    <property type="entry name" value="DUF4806"/>
</dbReference>
<protein>
    <recommendedName>
        <fullName evidence="2">DUF4806 domain-containing protein</fullName>
    </recommendedName>
</protein>
<dbReference type="Pfam" id="PF16064">
    <property type="entry name" value="DUF4806"/>
    <property type="match status" value="1"/>
</dbReference>
<proteinExistence type="predicted"/>
<reference evidence="3" key="1">
    <citation type="submission" date="2021-11" db="EMBL/GenBank/DDBJ databases">
        <authorList>
            <person name="Schell T."/>
        </authorList>
    </citation>
    <scope>NUCLEOTIDE SEQUENCE</scope>
    <source>
        <strain evidence="3">M5</strain>
    </source>
</reference>
<feature type="compositionally biased region" description="Low complexity" evidence="1">
    <location>
        <begin position="304"/>
        <end position="317"/>
    </location>
</feature>
<feature type="domain" description="DUF4806" evidence="2">
    <location>
        <begin position="184"/>
        <end position="255"/>
    </location>
</feature>
<evidence type="ECO:0000256" key="1">
    <source>
        <dbReference type="SAM" id="MobiDB-lite"/>
    </source>
</evidence>
<keyword evidence="4" id="KW-1185">Reference proteome</keyword>
<dbReference type="Proteomes" id="UP000789390">
    <property type="component" value="Unassembled WGS sequence"/>
</dbReference>
<organism evidence="3 4">
    <name type="scientific">Daphnia galeata</name>
    <dbReference type="NCBI Taxonomy" id="27404"/>
    <lineage>
        <taxon>Eukaryota</taxon>
        <taxon>Metazoa</taxon>
        <taxon>Ecdysozoa</taxon>
        <taxon>Arthropoda</taxon>
        <taxon>Crustacea</taxon>
        <taxon>Branchiopoda</taxon>
        <taxon>Diplostraca</taxon>
        <taxon>Cladocera</taxon>
        <taxon>Anomopoda</taxon>
        <taxon>Daphniidae</taxon>
        <taxon>Daphnia</taxon>
    </lineage>
</organism>
<name>A0A8J2WLP5_9CRUS</name>
<dbReference type="EMBL" id="CAKKLH010000277">
    <property type="protein sequence ID" value="CAH0107529.1"/>
    <property type="molecule type" value="Genomic_DNA"/>
</dbReference>
<dbReference type="PANTHER" id="PTHR34153:SF2">
    <property type="entry name" value="SI:CH211-262H13.3-RELATED"/>
    <property type="match status" value="1"/>
</dbReference>
<accession>A0A8J2WLP5</accession>
<evidence type="ECO:0000259" key="2">
    <source>
        <dbReference type="Pfam" id="PF16064"/>
    </source>
</evidence>
<comment type="caution">
    <text evidence="3">The sequence shown here is derived from an EMBL/GenBank/DDBJ whole genome shotgun (WGS) entry which is preliminary data.</text>
</comment>
<dbReference type="OrthoDB" id="6392724at2759"/>
<dbReference type="AlphaFoldDB" id="A0A8J2WLP5"/>
<gene>
    <name evidence="3" type="ORF">DGAL_LOCUS10836</name>
</gene>
<feature type="region of interest" description="Disordered" evidence="1">
    <location>
        <begin position="1"/>
        <end position="75"/>
    </location>
</feature>
<sequence length="329" mass="37166">MEVETEDETTSSFKQPFLPPSTKLIRPAKKPCVSVSSNDSDKNSVIEEENVPASRKKVRTKKGKQLKNNAEKERDLAPSILHDEYAQEPIIFKTVATGSPTISKPKKSKIVFTDKEKVFINYLKGILRYVRTTAGYAIDVKLEQREQRKILASLKDRERSCISSDSNEAGPSGEKRHPVFYNDLTMPLRKVEDFKRFEKQLDLPDIRNNLIATIRAFGGDDIKSVTRRAWKETMADSLMSQFTWTGQLKKGSTKEMGLSLEKSSLAKTVFEAIKHDDFKDVTIKQLQEISKDFVRRAGDRLKAALKSQQKKGAGQQSLRDDGDGMSSDT</sequence>
<feature type="region of interest" description="Disordered" evidence="1">
    <location>
        <begin position="304"/>
        <end position="329"/>
    </location>
</feature>
<feature type="compositionally biased region" description="Basic residues" evidence="1">
    <location>
        <begin position="54"/>
        <end position="65"/>
    </location>
</feature>
<dbReference type="PANTHER" id="PTHR34153">
    <property type="entry name" value="SI:CH211-262H13.3-RELATED-RELATED"/>
    <property type="match status" value="1"/>
</dbReference>
<evidence type="ECO:0000313" key="4">
    <source>
        <dbReference type="Proteomes" id="UP000789390"/>
    </source>
</evidence>